<comment type="caution">
    <text evidence="1">The sequence shown here is derived from an EMBL/GenBank/DDBJ whole genome shotgun (WGS) entry which is preliminary data.</text>
</comment>
<reference evidence="1 2" key="1">
    <citation type="submission" date="2018-06" db="EMBL/GenBank/DDBJ databases">
        <title>Genomic Encyclopedia of Archaeal and Bacterial Type Strains, Phase II (KMG-II): from individual species to whole genera.</title>
        <authorList>
            <person name="Goeker M."/>
        </authorList>
    </citation>
    <scope>NUCLEOTIDE SEQUENCE [LARGE SCALE GENOMIC DNA]</scope>
    <source>
        <strain evidence="1 2">DSM 21851</strain>
    </source>
</reference>
<dbReference type="AlphaFoldDB" id="A0A327WX27"/>
<evidence type="ECO:0000313" key="1">
    <source>
        <dbReference type="EMBL" id="RAJ94055.1"/>
    </source>
</evidence>
<dbReference type="Proteomes" id="UP000248790">
    <property type="component" value="Unassembled WGS sequence"/>
</dbReference>
<gene>
    <name evidence="1" type="ORF">LX87_03939</name>
</gene>
<name>A0A327WX27_LARAB</name>
<accession>A0A327WX27</accession>
<protein>
    <submittedName>
        <fullName evidence="1">Uncharacterized protein</fullName>
    </submittedName>
</protein>
<keyword evidence="2" id="KW-1185">Reference proteome</keyword>
<proteinExistence type="predicted"/>
<sequence>MKQRRLTGNPQPDGRRATGRLIELELGQINNVRPVNPHKLVWVQTGFQLDQAVVNNVLPGLGKTPEIHSPISSPPLLLFTC</sequence>
<dbReference type="EMBL" id="QLMC01000005">
    <property type="protein sequence ID" value="RAJ94055.1"/>
    <property type="molecule type" value="Genomic_DNA"/>
</dbReference>
<organism evidence="1 2">
    <name type="scientific">Larkinella arboricola</name>
    <dbReference type="NCBI Taxonomy" id="643671"/>
    <lineage>
        <taxon>Bacteria</taxon>
        <taxon>Pseudomonadati</taxon>
        <taxon>Bacteroidota</taxon>
        <taxon>Cytophagia</taxon>
        <taxon>Cytophagales</taxon>
        <taxon>Spirosomataceae</taxon>
        <taxon>Larkinella</taxon>
    </lineage>
</organism>
<evidence type="ECO:0000313" key="2">
    <source>
        <dbReference type="Proteomes" id="UP000248790"/>
    </source>
</evidence>